<protein>
    <recommendedName>
        <fullName evidence="22">Sodium/potassium exporting P-type ATPase 1</fullName>
        <ecNumber evidence="19">7.2.2.3</ecNumber>
    </recommendedName>
</protein>
<dbReference type="InterPro" id="IPR023214">
    <property type="entry name" value="HAD_sf"/>
</dbReference>
<feature type="transmembrane region" description="Helical" evidence="23">
    <location>
        <begin position="255"/>
        <end position="275"/>
    </location>
</feature>
<dbReference type="NCBIfam" id="TIGR01523">
    <property type="entry name" value="ATPase-IID_K-Na"/>
    <property type="match status" value="1"/>
</dbReference>
<dbReference type="InterPro" id="IPR044492">
    <property type="entry name" value="P_typ_ATPase_HD_dom"/>
</dbReference>
<dbReference type="SFLD" id="SFLDG00002">
    <property type="entry name" value="C1.7:_P-type_atpase_like"/>
    <property type="match status" value="1"/>
</dbReference>
<dbReference type="Pfam" id="PF13246">
    <property type="entry name" value="Cation_ATPase"/>
    <property type="match status" value="1"/>
</dbReference>
<dbReference type="GO" id="GO:0008554">
    <property type="term" value="F:P-type sodium transporter activity"/>
    <property type="evidence" value="ECO:0007669"/>
    <property type="project" value="UniProtKB-EC"/>
</dbReference>
<evidence type="ECO:0000256" key="10">
    <source>
        <dbReference type="ARBA" id="ARBA00022842"/>
    </source>
</evidence>
<dbReference type="Gene3D" id="2.70.150.10">
    <property type="entry name" value="Calcium-transporting ATPase, cytoplasmic transduction domain A"/>
    <property type="match status" value="1"/>
</dbReference>
<evidence type="ECO:0000256" key="1">
    <source>
        <dbReference type="ARBA" id="ARBA00001946"/>
    </source>
</evidence>
<feature type="transmembrane region" description="Helical" evidence="23">
    <location>
        <begin position="922"/>
        <end position="942"/>
    </location>
</feature>
<keyword evidence="11" id="KW-0630">Potassium</keyword>
<keyword evidence="16 23" id="KW-0472">Membrane</keyword>
<feature type="transmembrane region" description="Helical" evidence="23">
    <location>
        <begin position="92"/>
        <end position="111"/>
    </location>
</feature>
<keyword evidence="13 23" id="KW-1133">Transmembrane helix</keyword>
<dbReference type="Pfam" id="PF00690">
    <property type="entry name" value="Cation_ATPase_N"/>
    <property type="match status" value="1"/>
</dbReference>
<dbReference type="InterPro" id="IPR023298">
    <property type="entry name" value="ATPase_P-typ_TM_dom_sf"/>
</dbReference>
<proteinExistence type="inferred from homology"/>
<comment type="cofactor">
    <cofactor evidence="1">
        <name>Mg(2+)</name>
        <dbReference type="ChEBI" id="CHEBI:18420"/>
    </cofactor>
</comment>
<evidence type="ECO:0000256" key="13">
    <source>
        <dbReference type="ARBA" id="ARBA00022989"/>
    </source>
</evidence>
<keyword evidence="9" id="KW-0067">ATP-binding</keyword>
<accession>A0A9P8BV59</accession>
<comment type="catalytic activity">
    <reaction evidence="20">
        <text>K(+)(in) + ATP + H2O = K(+)(out) + ADP + phosphate + H(+)</text>
        <dbReference type="Rhea" id="RHEA:75815"/>
        <dbReference type="ChEBI" id="CHEBI:15377"/>
        <dbReference type="ChEBI" id="CHEBI:15378"/>
        <dbReference type="ChEBI" id="CHEBI:29103"/>
        <dbReference type="ChEBI" id="CHEBI:30616"/>
        <dbReference type="ChEBI" id="CHEBI:43474"/>
        <dbReference type="ChEBI" id="CHEBI:456216"/>
    </reaction>
</comment>
<comment type="subcellular location">
    <subcellularLocation>
        <location evidence="2">Cell membrane</location>
        <topology evidence="2">Multi-pass membrane protein</topology>
    </subcellularLocation>
</comment>
<dbReference type="SMART" id="SM00831">
    <property type="entry name" value="Cation_ATPase_N"/>
    <property type="match status" value="1"/>
</dbReference>
<evidence type="ECO:0000256" key="15">
    <source>
        <dbReference type="ARBA" id="ARBA00023065"/>
    </source>
</evidence>
<comment type="caution">
    <text evidence="25">The sequence shown here is derived from an EMBL/GenBank/DDBJ whole genome shotgun (WGS) entry which is preliminary data.</text>
</comment>
<gene>
    <name evidence="25" type="primary">ENA1_4</name>
    <name evidence="25" type="ORF">KI688_012535</name>
</gene>
<dbReference type="Gene3D" id="3.40.50.1000">
    <property type="entry name" value="HAD superfamily/HAD-like"/>
    <property type="match status" value="1"/>
</dbReference>
<dbReference type="InterPro" id="IPR036412">
    <property type="entry name" value="HAD-like_sf"/>
</dbReference>
<dbReference type="PRINTS" id="PR00121">
    <property type="entry name" value="NAKATPASE"/>
</dbReference>
<dbReference type="InterPro" id="IPR059000">
    <property type="entry name" value="ATPase_P-type_domA"/>
</dbReference>
<dbReference type="EMBL" id="JAHRHY010000009">
    <property type="protein sequence ID" value="KAG9066627.1"/>
    <property type="molecule type" value="Genomic_DNA"/>
</dbReference>
<evidence type="ECO:0000256" key="7">
    <source>
        <dbReference type="ARBA" id="ARBA00022723"/>
    </source>
</evidence>
<keyword evidence="7" id="KW-0479">Metal-binding</keyword>
<dbReference type="AlphaFoldDB" id="A0A9P8BV59"/>
<dbReference type="SUPFAM" id="SSF81653">
    <property type="entry name" value="Calcium ATPase, transduction domain A"/>
    <property type="match status" value="1"/>
</dbReference>
<comment type="catalytic activity">
    <reaction evidence="21">
        <text>Na(+)(in) + ATP + H2O = Na(+)(out) + ADP + phosphate + H(+)</text>
        <dbReference type="Rhea" id="RHEA:14633"/>
        <dbReference type="ChEBI" id="CHEBI:15377"/>
        <dbReference type="ChEBI" id="CHEBI:15378"/>
        <dbReference type="ChEBI" id="CHEBI:29101"/>
        <dbReference type="ChEBI" id="CHEBI:30616"/>
        <dbReference type="ChEBI" id="CHEBI:43474"/>
        <dbReference type="ChEBI" id="CHEBI:456216"/>
        <dbReference type="EC" id="7.2.2.3"/>
    </reaction>
    <physiologicalReaction direction="left-to-right" evidence="21">
        <dbReference type="Rhea" id="RHEA:14634"/>
    </physiologicalReaction>
</comment>
<keyword evidence="26" id="KW-1185">Reference proteome</keyword>
<feature type="transmembrane region" description="Helical" evidence="23">
    <location>
        <begin position="281"/>
        <end position="307"/>
    </location>
</feature>
<keyword evidence="17" id="KW-0739">Sodium transport</keyword>
<evidence type="ECO:0000313" key="26">
    <source>
        <dbReference type="Proteomes" id="UP000707451"/>
    </source>
</evidence>
<dbReference type="SUPFAM" id="SSF81660">
    <property type="entry name" value="Metal cation-transporting ATPase, ATP-binding domain N"/>
    <property type="match status" value="1"/>
</dbReference>
<comment type="similarity">
    <text evidence="18">Belongs to the cation transport ATPase (P-type) (TC 3.A.3) family. Type IID subfamily.</text>
</comment>
<dbReference type="InterPro" id="IPR006068">
    <property type="entry name" value="ATPase_P-typ_cation-transptr_C"/>
</dbReference>
<evidence type="ECO:0000256" key="18">
    <source>
        <dbReference type="ARBA" id="ARBA00035017"/>
    </source>
</evidence>
<dbReference type="Gene3D" id="3.40.1110.10">
    <property type="entry name" value="Calcium-transporting ATPase, cytoplasmic domain N"/>
    <property type="match status" value="1"/>
</dbReference>
<evidence type="ECO:0000256" key="23">
    <source>
        <dbReference type="SAM" id="Phobius"/>
    </source>
</evidence>
<evidence type="ECO:0000256" key="21">
    <source>
        <dbReference type="ARBA" id="ARBA00049499"/>
    </source>
</evidence>
<evidence type="ECO:0000256" key="16">
    <source>
        <dbReference type="ARBA" id="ARBA00023136"/>
    </source>
</evidence>
<evidence type="ECO:0000256" key="5">
    <source>
        <dbReference type="ARBA" id="ARBA00022538"/>
    </source>
</evidence>
<dbReference type="GO" id="GO:0140352">
    <property type="term" value="P:export from cell"/>
    <property type="evidence" value="ECO:0007669"/>
    <property type="project" value="UniProtKB-ARBA"/>
</dbReference>
<dbReference type="GO" id="GO:0005886">
    <property type="term" value="C:plasma membrane"/>
    <property type="evidence" value="ECO:0007669"/>
    <property type="project" value="UniProtKB-SubCell"/>
</dbReference>
<dbReference type="FunFam" id="3.40.50.1000:FF:000028">
    <property type="entry name" value="Calcium-transporting P-type ATPase, putative"/>
    <property type="match status" value="1"/>
</dbReference>
<feature type="transmembrane region" description="Helical" evidence="23">
    <location>
        <begin position="838"/>
        <end position="859"/>
    </location>
</feature>
<dbReference type="InterPro" id="IPR004014">
    <property type="entry name" value="ATPase_P-typ_cation-transptr_N"/>
</dbReference>
<keyword evidence="4" id="KW-1003">Cell membrane</keyword>
<feature type="transmembrane region" description="Helical" evidence="23">
    <location>
        <begin position="954"/>
        <end position="974"/>
    </location>
</feature>
<keyword evidence="5" id="KW-0633">Potassium transport</keyword>
<evidence type="ECO:0000256" key="11">
    <source>
        <dbReference type="ARBA" id="ARBA00022958"/>
    </source>
</evidence>
<dbReference type="InterPro" id="IPR018303">
    <property type="entry name" value="ATPase_P-typ_P_site"/>
</dbReference>
<dbReference type="Pfam" id="PF00689">
    <property type="entry name" value="Cation_ATPase_C"/>
    <property type="match status" value="1"/>
</dbReference>
<dbReference type="PRINTS" id="PR00119">
    <property type="entry name" value="CATATPASE"/>
</dbReference>
<evidence type="ECO:0000256" key="3">
    <source>
        <dbReference type="ARBA" id="ARBA00022448"/>
    </source>
</evidence>
<dbReference type="InterPro" id="IPR006414">
    <property type="entry name" value="P-type_ATPase_IID"/>
</dbReference>
<dbReference type="FunFam" id="2.70.150.10:FF:000016">
    <property type="entry name" value="Calcium-transporting P-type ATPase putative"/>
    <property type="match status" value="1"/>
</dbReference>
<evidence type="ECO:0000313" key="25">
    <source>
        <dbReference type="EMBL" id="KAG9066627.1"/>
    </source>
</evidence>
<dbReference type="PANTHER" id="PTHR42861">
    <property type="entry name" value="CALCIUM-TRANSPORTING ATPASE"/>
    <property type="match status" value="1"/>
</dbReference>
<keyword evidence="6 23" id="KW-0812">Transmembrane</keyword>
<dbReference type="GO" id="GO:0005384">
    <property type="term" value="F:manganese ion transmembrane transporter activity"/>
    <property type="evidence" value="ECO:0007669"/>
    <property type="project" value="UniProtKB-ARBA"/>
</dbReference>
<evidence type="ECO:0000259" key="24">
    <source>
        <dbReference type="SMART" id="SM00831"/>
    </source>
</evidence>
<evidence type="ECO:0000256" key="17">
    <source>
        <dbReference type="ARBA" id="ARBA00023201"/>
    </source>
</evidence>
<dbReference type="OrthoDB" id="116380at2759"/>
<evidence type="ECO:0000256" key="9">
    <source>
        <dbReference type="ARBA" id="ARBA00022840"/>
    </source>
</evidence>
<dbReference type="Gene3D" id="1.20.1110.10">
    <property type="entry name" value="Calcium-transporting ATPase, transmembrane domain"/>
    <property type="match status" value="1"/>
</dbReference>
<name>A0A9P8BV59_9FUNG</name>
<evidence type="ECO:0000256" key="14">
    <source>
        <dbReference type="ARBA" id="ARBA00023053"/>
    </source>
</evidence>
<evidence type="ECO:0000256" key="20">
    <source>
        <dbReference type="ARBA" id="ARBA00048599"/>
    </source>
</evidence>
<dbReference type="GO" id="GO:0005524">
    <property type="term" value="F:ATP binding"/>
    <property type="evidence" value="ECO:0007669"/>
    <property type="project" value="UniProtKB-KW"/>
</dbReference>
<evidence type="ECO:0000256" key="4">
    <source>
        <dbReference type="ARBA" id="ARBA00022475"/>
    </source>
</evidence>
<evidence type="ECO:0000256" key="8">
    <source>
        <dbReference type="ARBA" id="ARBA00022741"/>
    </source>
</evidence>
<evidence type="ECO:0000256" key="6">
    <source>
        <dbReference type="ARBA" id="ARBA00022692"/>
    </source>
</evidence>
<dbReference type="NCBIfam" id="TIGR01494">
    <property type="entry name" value="ATPase_P-type"/>
    <property type="match status" value="2"/>
</dbReference>
<dbReference type="SUPFAM" id="SSF56784">
    <property type="entry name" value="HAD-like"/>
    <property type="match status" value="1"/>
</dbReference>
<keyword evidence="10" id="KW-0460">Magnesium</keyword>
<evidence type="ECO:0000256" key="2">
    <source>
        <dbReference type="ARBA" id="ARBA00004651"/>
    </source>
</evidence>
<keyword evidence="8" id="KW-0547">Nucleotide-binding</keyword>
<feature type="domain" description="Cation-transporting P-type ATPase N-terminal" evidence="24">
    <location>
        <begin position="14"/>
        <end position="88"/>
    </location>
</feature>
<dbReference type="SUPFAM" id="SSF81665">
    <property type="entry name" value="Calcium ATPase, transmembrane domain M"/>
    <property type="match status" value="1"/>
</dbReference>
<dbReference type="SFLD" id="SFLDF00027">
    <property type="entry name" value="p-type_atpase"/>
    <property type="match status" value="1"/>
</dbReference>
<keyword evidence="3" id="KW-0813">Transport</keyword>
<feature type="transmembrane region" description="Helical" evidence="23">
    <location>
        <begin position="68"/>
        <end position="86"/>
    </location>
</feature>
<dbReference type="GO" id="GO:0016887">
    <property type="term" value="F:ATP hydrolysis activity"/>
    <property type="evidence" value="ECO:0007669"/>
    <property type="project" value="InterPro"/>
</dbReference>
<keyword evidence="12" id="KW-1278">Translocase</keyword>
<dbReference type="GO" id="GO:0006813">
    <property type="term" value="P:potassium ion transport"/>
    <property type="evidence" value="ECO:0007669"/>
    <property type="project" value="UniProtKB-KW"/>
</dbReference>
<keyword evidence="14" id="KW-0915">Sodium</keyword>
<dbReference type="InterPro" id="IPR023299">
    <property type="entry name" value="ATPase_P-typ_cyto_dom_N"/>
</dbReference>
<dbReference type="InterPro" id="IPR001757">
    <property type="entry name" value="P_typ_ATPase"/>
</dbReference>
<dbReference type="SFLD" id="SFLDS00003">
    <property type="entry name" value="Haloacid_Dehalogenase"/>
    <property type="match status" value="1"/>
</dbReference>
<dbReference type="GO" id="GO:0046872">
    <property type="term" value="F:metal ion binding"/>
    <property type="evidence" value="ECO:0007669"/>
    <property type="project" value="UniProtKB-KW"/>
</dbReference>
<feature type="transmembrane region" description="Helical" evidence="23">
    <location>
        <begin position="755"/>
        <end position="776"/>
    </location>
</feature>
<dbReference type="InterPro" id="IPR008250">
    <property type="entry name" value="ATPase_P-typ_transduc_dom_A_sf"/>
</dbReference>
<dbReference type="Proteomes" id="UP000707451">
    <property type="component" value="Unassembled WGS sequence"/>
</dbReference>
<dbReference type="FunFam" id="3.40.50.1000:FF:000001">
    <property type="entry name" value="Phospholipid-transporting ATPase IC"/>
    <property type="match status" value="1"/>
</dbReference>
<evidence type="ECO:0000256" key="19">
    <source>
        <dbReference type="ARBA" id="ARBA00035029"/>
    </source>
</evidence>
<reference evidence="25" key="1">
    <citation type="submission" date="2021-06" db="EMBL/GenBank/DDBJ databases">
        <title>Genome Sequence of Mortierella hyaline Strain SCG-10, a Cold-Adapted, Nitrate-Reducing Fungus Isolated from Soil in Minnesota, USA.</title>
        <authorList>
            <person name="Aldossari N."/>
        </authorList>
    </citation>
    <scope>NUCLEOTIDE SEQUENCE</scope>
    <source>
        <strain evidence="25">SCG-10</strain>
    </source>
</reference>
<keyword evidence="15" id="KW-0406">Ion transport</keyword>
<sequence length="1013" mass="111180">MAKKKVISNEPETPFHTFTVDQTAEHYSTNTLEGLTSQEAADRLKIYGVNELQGNGGVKWYKVLWRQIANTLVVILIIATILSFATQDFAEGGVILFIVIMNAGIGFWQEYNAEQTMEALRNMSSPTAKVIRDETRATIPNNQAVPGDIMIFEDGDVIGADCRLFEIFNLETDEALLTGESLPVQKNLDQIEHADQSLGDRLNMVFASTTVVKGRAKGIVTATGMKTQIGKIATTLMEVDTNEATPLQKQLNKMAYFIFMAAIILVIIVFGVHNFKYSNEVAIYAISVAIAMIPEGLVAVVTLTMAFGVRRMAEVKAIVRRLSSLESLGAVTNICSDKTGTLTQSKMVAVRMWLPSDGFYRITGTGFVPEGDVFRQGEIDGHQFLLQEEQIPTGCGSDHYLRALEAASLCNMAELRRTAHPDTNGEWSAIGDPTEIALQVLAYKAGLAKPDLIDQGFKLIAEFPFDSSVKRMSVLYQGPGTEEGPGDYFIFLKGATERVIGCCTYWRDGDIERSLIGERGAEGSVSGEKGTERGSFEEMMTEKMDILAEKGLRVLTLAYRRFEPPPGIDLVHGLDRATIEVDMVFLGLVGIYDPPRAESRPAVLKCYDAGIRVHMLTGDHPSTAAAIAKEVAIIPEDCEVKDNPLIMTAGQFDAMSDEEVDSLVELPRVVARCSPNTKVKMIAALHRRNLFASMTGDGVNDSPSLKAANVGIAMGQSGSDVAKQAADIVLTDDNFATIVQAVAEGRRIFANIQKFVQHLMSCNVAEIVVLIVGLAFKDDDHNAVFPMSAVEILFLNLITSSPPAMGLGVEPASETNMHEPPRSAKQGLFSFEVIMDTLVYGIVMGGLSFANFLITLFVFHKGRMGHDCNREYSDSCYGVFRARTTTYASLTFLILAHAINSRAIRESTWTPKSLATLKYNKMLWISIVVGVILVFPVIYIPGLNHNVFKHSGISYEWGLVIAALVIFIAFAETYKFVKRRTMKPLAVASNADAELERMRTYMSQTDSMDVSKQ</sequence>
<evidence type="ECO:0000256" key="12">
    <source>
        <dbReference type="ARBA" id="ARBA00022967"/>
    </source>
</evidence>
<organism evidence="25 26">
    <name type="scientific">Linnemannia hyalina</name>
    <dbReference type="NCBI Taxonomy" id="64524"/>
    <lineage>
        <taxon>Eukaryota</taxon>
        <taxon>Fungi</taxon>
        <taxon>Fungi incertae sedis</taxon>
        <taxon>Mucoromycota</taxon>
        <taxon>Mortierellomycotina</taxon>
        <taxon>Mortierellomycetes</taxon>
        <taxon>Mortierellales</taxon>
        <taxon>Mortierellaceae</taxon>
        <taxon>Linnemannia</taxon>
    </lineage>
</organism>
<dbReference type="Pfam" id="PF00122">
    <property type="entry name" value="E1-E2_ATPase"/>
    <property type="match status" value="1"/>
</dbReference>
<dbReference type="PROSITE" id="PS00154">
    <property type="entry name" value="ATPASE_E1_E2"/>
    <property type="match status" value="1"/>
</dbReference>
<dbReference type="EC" id="7.2.2.3" evidence="19"/>
<evidence type="ECO:0000256" key="22">
    <source>
        <dbReference type="ARBA" id="ARBA00073741"/>
    </source>
</evidence>